<gene>
    <name evidence="3" type="ORF">BCR35DRAFT_300213</name>
</gene>
<accession>A0A1Y2FZW0</accession>
<keyword evidence="4" id="KW-1185">Reference proteome</keyword>
<evidence type="ECO:0000313" key="4">
    <source>
        <dbReference type="Proteomes" id="UP000193467"/>
    </source>
</evidence>
<feature type="transmembrane region" description="Helical" evidence="2">
    <location>
        <begin position="71"/>
        <end position="92"/>
    </location>
</feature>
<feature type="transmembrane region" description="Helical" evidence="2">
    <location>
        <begin position="291"/>
        <end position="312"/>
    </location>
</feature>
<feature type="compositionally biased region" description="Low complexity" evidence="1">
    <location>
        <begin position="1"/>
        <end position="30"/>
    </location>
</feature>
<evidence type="ECO:0000313" key="3">
    <source>
        <dbReference type="EMBL" id="ORY89758.1"/>
    </source>
</evidence>
<feature type="transmembrane region" description="Helical" evidence="2">
    <location>
        <begin position="179"/>
        <end position="197"/>
    </location>
</feature>
<keyword evidence="2" id="KW-1133">Transmembrane helix</keyword>
<keyword evidence="2" id="KW-0812">Transmembrane</keyword>
<dbReference type="EMBL" id="MCGR01000005">
    <property type="protein sequence ID" value="ORY89758.1"/>
    <property type="molecule type" value="Genomic_DNA"/>
</dbReference>
<organism evidence="3 4">
    <name type="scientific">Leucosporidium creatinivorum</name>
    <dbReference type="NCBI Taxonomy" id="106004"/>
    <lineage>
        <taxon>Eukaryota</taxon>
        <taxon>Fungi</taxon>
        <taxon>Dikarya</taxon>
        <taxon>Basidiomycota</taxon>
        <taxon>Pucciniomycotina</taxon>
        <taxon>Microbotryomycetes</taxon>
        <taxon>Leucosporidiales</taxon>
        <taxon>Leucosporidium</taxon>
    </lineage>
</organism>
<feature type="transmembrane region" description="Helical" evidence="2">
    <location>
        <begin position="407"/>
        <end position="425"/>
    </location>
</feature>
<dbReference type="InterPro" id="IPR016833">
    <property type="entry name" value="Put_Na-Bile_cotransptr"/>
</dbReference>
<feature type="region of interest" description="Disordered" evidence="1">
    <location>
        <begin position="1"/>
        <end position="54"/>
    </location>
</feature>
<feature type="transmembrane region" description="Helical" evidence="2">
    <location>
        <begin position="324"/>
        <end position="349"/>
    </location>
</feature>
<feature type="compositionally biased region" description="Basic and acidic residues" evidence="1">
    <location>
        <begin position="33"/>
        <end position="45"/>
    </location>
</feature>
<dbReference type="Proteomes" id="UP000193467">
    <property type="component" value="Unassembled WGS sequence"/>
</dbReference>
<comment type="caution">
    <text evidence="3">The sequence shown here is derived from an EMBL/GenBank/DDBJ whole genome shotgun (WGS) entry which is preliminary data.</text>
</comment>
<keyword evidence="2" id="KW-0472">Membrane</keyword>
<feature type="transmembrane region" description="Helical" evidence="2">
    <location>
        <begin position="150"/>
        <end position="167"/>
    </location>
</feature>
<dbReference type="PANTHER" id="PTHR18640:SF5">
    <property type="entry name" value="SODIUM_BILE ACID COTRANSPORTER 7"/>
    <property type="match status" value="1"/>
</dbReference>
<sequence>MASSSTPEPAAAPEVAPEDPVSLPPDLDSPATAEKRRGEESERGESTLISPEEQLQEDRTWWQKGWDGVKWLFEFLVAQWFLIGIGVVIGLASRFPNVARNGGIIHAEWSIKYLLVAIIFLVSGLTLPLANLYKRARDWKLHLATHVTNFLLFPTIVFAIVSCVRAADPNFERFDRFALVGMVVLGCVPTTVSSNVVMTGQAGGDESAATIEVMLGNLLGTFLSPALLNMFMSGSWSFGKPVATGGGGNGEIYKEVIKQLGYTVFIPLFVGEVIQTIWPRQTKWFRLTFRLGKVGSLCLIGVIWSTFSGAFYENVFKTLSGETIAFIATVDIGLYVLHSFILFGLARHVPVPTHFRASPKGPLFDPSTTIALLFCGAAKGVALGGPIVSIMYSGLPAASTATISLPLVIYQGSQVVLGQATVAILKKWRERTEKRERERIEGKAKKGVDDVEG</sequence>
<feature type="transmembrane region" description="Helical" evidence="2">
    <location>
        <begin position="113"/>
        <end position="130"/>
    </location>
</feature>
<dbReference type="GO" id="GO:0005886">
    <property type="term" value="C:plasma membrane"/>
    <property type="evidence" value="ECO:0007669"/>
    <property type="project" value="TreeGrafter"/>
</dbReference>
<dbReference type="InParanoid" id="A0A1Y2FZW0"/>
<protein>
    <submittedName>
        <fullName evidence="3">SBF-like CPA transporter family-domain-containing protein</fullName>
    </submittedName>
</protein>
<dbReference type="Pfam" id="PF13593">
    <property type="entry name" value="SBF_like"/>
    <property type="match status" value="1"/>
</dbReference>
<reference evidence="3 4" key="1">
    <citation type="submission" date="2016-07" db="EMBL/GenBank/DDBJ databases">
        <title>Pervasive Adenine N6-methylation of Active Genes in Fungi.</title>
        <authorList>
            <consortium name="DOE Joint Genome Institute"/>
            <person name="Mondo S.J."/>
            <person name="Dannebaum R.O."/>
            <person name="Kuo R.C."/>
            <person name="Labutti K."/>
            <person name="Haridas S."/>
            <person name="Kuo A."/>
            <person name="Salamov A."/>
            <person name="Ahrendt S.R."/>
            <person name="Lipzen A."/>
            <person name="Sullivan W."/>
            <person name="Andreopoulos W.B."/>
            <person name="Clum A."/>
            <person name="Lindquist E."/>
            <person name="Daum C."/>
            <person name="Ramamoorthy G.K."/>
            <person name="Gryganskyi A."/>
            <person name="Culley D."/>
            <person name="Magnuson J.K."/>
            <person name="James T.Y."/>
            <person name="O'Malley M.A."/>
            <person name="Stajich J.E."/>
            <person name="Spatafora J.W."/>
            <person name="Visel A."/>
            <person name="Grigoriev I.V."/>
        </authorList>
    </citation>
    <scope>NUCLEOTIDE SEQUENCE [LARGE SCALE GENOMIC DNA]</scope>
    <source>
        <strain evidence="3 4">62-1032</strain>
    </source>
</reference>
<evidence type="ECO:0000256" key="2">
    <source>
        <dbReference type="SAM" id="Phobius"/>
    </source>
</evidence>
<dbReference type="AlphaFoldDB" id="A0A1Y2FZW0"/>
<dbReference type="PANTHER" id="PTHR18640">
    <property type="entry name" value="SOLUTE CARRIER FAMILY 10 MEMBER 7"/>
    <property type="match status" value="1"/>
</dbReference>
<evidence type="ECO:0000256" key="1">
    <source>
        <dbReference type="SAM" id="MobiDB-lite"/>
    </source>
</evidence>
<feature type="transmembrane region" description="Helical" evidence="2">
    <location>
        <begin position="209"/>
        <end position="231"/>
    </location>
</feature>
<dbReference type="OrthoDB" id="188035at2759"/>
<dbReference type="Gene3D" id="1.20.1530.20">
    <property type="match status" value="1"/>
</dbReference>
<proteinExistence type="predicted"/>
<feature type="transmembrane region" description="Helical" evidence="2">
    <location>
        <begin position="370"/>
        <end position="395"/>
    </location>
</feature>
<dbReference type="InterPro" id="IPR038770">
    <property type="entry name" value="Na+/solute_symporter_sf"/>
</dbReference>
<name>A0A1Y2FZW0_9BASI</name>